<gene>
    <name evidence="1" type="ORF">TrVE_jg3276</name>
</gene>
<dbReference type="AlphaFoldDB" id="A0A9W7ER95"/>
<comment type="caution">
    <text evidence="1">The sequence shown here is derived from an EMBL/GenBank/DDBJ whole genome shotgun (WGS) entry which is preliminary data.</text>
</comment>
<keyword evidence="2" id="KW-1185">Reference proteome</keyword>
<dbReference type="PANTHER" id="PTHR35748">
    <property type="entry name" value="OS05G0358400 PROTEIN"/>
    <property type="match status" value="1"/>
</dbReference>
<accession>A0A9W7ER95</accession>
<protein>
    <submittedName>
        <fullName evidence="1">Uncharacterized protein</fullName>
    </submittedName>
</protein>
<dbReference type="EMBL" id="BRXX01000084">
    <property type="protein sequence ID" value="GMH88653.1"/>
    <property type="molecule type" value="Genomic_DNA"/>
</dbReference>
<organism evidence="1 2">
    <name type="scientific">Triparma verrucosa</name>
    <dbReference type="NCBI Taxonomy" id="1606542"/>
    <lineage>
        <taxon>Eukaryota</taxon>
        <taxon>Sar</taxon>
        <taxon>Stramenopiles</taxon>
        <taxon>Ochrophyta</taxon>
        <taxon>Bolidophyceae</taxon>
        <taxon>Parmales</taxon>
        <taxon>Triparmaceae</taxon>
        <taxon>Triparma</taxon>
    </lineage>
</organism>
<reference evidence="2" key="1">
    <citation type="journal article" date="2023" name="Commun. Biol.">
        <title>Genome analysis of Parmales, the sister group of diatoms, reveals the evolutionary specialization of diatoms from phago-mixotrophs to photoautotrophs.</title>
        <authorList>
            <person name="Ban H."/>
            <person name="Sato S."/>
            <person name="Yoshikawa S."/>
            <person name="Yamada K."/>
            <person name="Nakamura Y."/>
            <person name="Ichinomiya M."/>
            <person name="Sato N."/>
            <person name="Blanc-Mathieu R."/>
            <person name="Endo H."/>
            <person name="Kuwata A."/>
            <person name="Ogata H."/>
        </authorList>
    </citation>
    <scope>NUCLEOTIDE SEQUENCE [LARGE SCALE GENOMIC DNA]</scope>
    <source>
        <strain evidence="2">NIES 3699</strain>
    </source>
</reference>
<dbReference type="Proteomes" id="UP001165160">
    <property type="component" value="Unassembled WGS sequence"/>
</dbReference>
<evidence type="ECO:0000313" key="2">
    <source>
        <dbReference type="Proteomes" id="UP001165160"/>
    </source>
</evidence>
<name>A0A9W7ER95_9STRA</name>
<proteinExistence type="predicted"/>
<dbReference type="PANTHER" id="PTHR35748:SF1">
    <property type="entry name" value="OS05G0358400 PROTEIN"/>
    <property type="match status" value="1"/>
</dbReference>
<sequence length="251" mass="27806">MKIPPVANSLTAAQVLAQVGQDPTATIIGFGSLLSPVSASHTCPSLTNFRLCRVKSFRRVFSHPASIFFDRGIAVPSTKEIASLSTEPAGDDDGFVVSTFDVPNSELSGLLEREEEYNFVRIPVYPLLSSPLPPSSPVGSGYMCTRSTDFEVLTTRSLFSKYEPHLQPNYGFVSVWDEWGSDSGILPCPVYLRHCVLSSRREDVCEEGRKSFMEETFLADRVTSLERYMEVEGERIMKCAPPKELEGRYSG</sequence>
<evidence type="ECO:0000313" key="1">
    <source>
        <dbReference type="EMBL" id="GMH88653.1"/>
    </source>
</evidence>